<feature type="region of interest" description="Disordered" evidence="1">
    <location>
        <begin position="85"/>
        <end position="105"/>
    </location>
</feature>
<dbReference type="EMBL" id="JAJGCB010000005">
    <property type="protein sequence ID" value="KAJ8992626.1"/>
    <property type="molecule type" value="Genomic_DNA"/>
</dbReference>
<organism evidence="2 3">
    <name type="scientific">Exophiala dermatitidis</name>
    <name type="common">Black yeast-like fungus</name>
    <name type="synonym">Wangiella dermatitidis</name>
    <dbReference type="NCBI Taxonomy" id="5970"/>
    <lineage>
        <taxon>Eukaryota</taxon>
        <taxon>Fungi</taxon>
        <taxon>Dikarya</taxon>
        <taxon>Ascomycota</taxon>
        <taxon>Pezizomycotina</taxon>
        <taxon>Eurotiomycetes</taxon>
        <taxon>Chaetothyriomycetidae</taxon>
        <taxon>Chaetothyriales</taxon>
        <taxon>Herpotrichiellaceae</taxon>
        <taxon>Exophiala</taxon>
    </lineage>
</organism>
<reference evidence="2" key="1">
    <citation type="submission" date="2023-01" db="EMBL/GenBank/DDBJ databases">
        <title>Exophiala dermititidis isolated from Cystic Fibrosis Patient.</title>
        <authorList>
            <person name="Kurbessoian T."/>
            <person name="Crocker A."/>
            <person name="Murante D."/>
            <person name="Hogan D.A."/>
            <person name="Stajich J.E."/>
        </authorList>
    </citation>
    <scope>NUCLEOTIDE SEQUENCE</scope>
    <source>
        <strain evidence="2">Ex8</strain>
    </source>
</reference>
<evidence type="ECO:0000313" key="2">
    <source>
        <dbReference type="EMBL" id="KAJ8992626.1"/>
    </source>
</evidence>
<protein>
    <submittedName>
        <fullName evidence="2">Uncharacterized protein</fullName>
    </submittedName>
</protein>
<evidence type="ECO:0000256" key="1">
    <source>
        <dbReference type="SAM" id="MobiDB-lite"/>
    </source>
</evidence>
<dbReference type="AlphaFoldDB" id="A0AAN6IZH5"/>
<comment type="caution">
    <text evidence="2">The sequence shown here is derived from an EMBL/GenBank/DDBJ whole genome shotgun (WGS) entry which is preliminary data.</text>
</comment>
<gene>
    <name evidence="2" type="ORF">HRR80_003725</name>
</gene>
<accession>A0AAN6IZH5</accession>
<feature type="region of interest" description="Disordered" evidence="1">
    <location>
        <begin position="1"/>
        <end position="31"/>
    </location>
</feature>
<proteinExistence type="predicted"/>
<dbReference type="Proteomes" id="UP001161757">
    <property type="component" value="Unassembled WGS sequence"/>
</dbReference>
<name>A0AAN6IZH5_EXODE</name>
<sequence length="105" mass="11883">MQGSKTDRQTRRSKAGEARRDSVYRSARAPVSDEWKSITSHHITWASHRRTGQNSGIASHCTMQCLARKPNQTQLIKPFIYTSTDDRKQSSCHNLNDSVLINPAD</sequence>
<evidence type="ECO:0000313" key="3">
    <source>
        <dbReference type="Proteomes" id="UP001161757"/>
    </source>
</evidence>
<feature type="compositionally biased region" description="Basic and acidic residues" evidence="1">
    <location>
        <begin position="1"/>
        <end position="23"/>
    </location>
</feature>